<dbReference type="InterPro" id="IPR036513">
    <property type="entry name" value="STAS_dom_sf"/>
</dbReference>
<dbReference type="CDD" id="cd07043">
    <property type="entry name" value="STAS_anti-anti-sigma_factors"/>
    <property type="match status" value="1"/>
</dbReference>
<reference evidence="2 3" key="1">
    <citation type="submission" date="2019-04" db="EMBL/GenBank/DDBJ databases">
        <title>Streptomyces oryziradicis sp. nov., a novel actinomycete isolated from rhizosphere soil of rice (Oryza sativa L.).</title>
        <authorList>
            <person name="Li C."/>
        </authorList>
    </citation>
    <scope>NUCLEOTIDE SEQUENCE [LARGE SCALE GENOMIC DNA]</scope>
    <source>
        <strain evidence="2 3">NEAU-C40</strain>
    </source>
</reference>
<dbReference type="EMBL" id="SUMC01000002">
    <property type="protein sequence ID" value="TKA13100.1"/>
    <property type="molecule type" value="Genomic_DNA"/>
</dbReference>
<dbReference type="PANTHER" id="PTHR33495">
    <property type="entry name" value="ANTI-SIGMA FACTOR ANTAGONIST TM_1081-RELATED-RELATED"/>
    <property type="match status" value="1"/>
</dbReference>
<dbReference type="Proteomes" id="UP000305778">
    <property type="component" value="Unassembled WGS sequence"/>
</dbReference>
<organism evidence="2 3">
    <name type="scientific">Actinacidiphila oryziradicis</name>
    <dbReference type="NCBI Taxonomy" id="2571141"/>
    <lineage>
        <taxon>Bacteria</taxon>
        <taxon>Bacillati</taxon>
        <taxon>Actinomycetota</taxon>
        <taxon>Actinomycetes</taxon>
        <taxon>Kitasatosporales</taxon>
        <taxon>Streptomycetaceae</taxon>
        <taxon>Actinacidiphila</taxon>
    </lineage>
</organism>
<proteinExistence type="predicted"/>
<evidence type="ECO:0000313" key="3">
    <source>
        <dbReference type="Proteomes" id="UP000305778"/>
    </source>
</evidence>
<accession>A0A4U0SSI3</accession>
<name>A0A4U0SSI3_9ACTN</name>
<evidence type="ECO:0000259" key="1">
    <source>
        <dbReference type="PROSITE" id="PS50801"/>
    </source>
</evidence>
<dbReference type="RefSeq" id="WP_136721968.1">
    <property type="nucleotide sequence ID" value="NZ_SUMC01000002.1"/>
</dbReference>
<dbReference type="GO" id="GO:0043856">
    <property type="term" value="F:anti-sigma factor antagonist activity"/>
    <property type="evidence" value="ECO:0007669"/>
    <property type="project" value="TreeGrafter"/>
</dbReference>
<gene>
    <name evidence="2" type="ORF">FCI23_03735</name>
</gene>
<sequence length="118" mass="13000">MGALDPVLMQPCRVVRAIGELDLMTAPAFAADLRGPGDANPLPWLVVDLSEVSFMDCSALGELCAVRDRNEKRGGWTRVVYTHPSIELLFRAARLNALFPRYISVHEAQCGRAYMAPL</sequence>
<keyword evidence="3" id="KW-1185">Reference proteome</keyword>
<dbReference type="PROSITE" id="PS50801">
    <property type="entry name" value="STAS"/>
    <property type="match status" value="1"/>
</dbReference>
<dbReference type="AlphaFoldDB" id="A0A4U0SSI3"/>
<dbReference type="SUPFAM" id="SSF52091">
    <property type="entry name" value="SpoIIaa-like"/>
    <property type="match status" value="1"/>
</dbReference>
<evidence type="ECO:0000313" key="2">
    <source>
        <dbReference type="EMBL" id="TKA13100.1"/>
    </source>
</evidence>
<feature type="domain" description="STAS" evidence="1">
    <location>
        <begin position="14"/>
        <end position="108"/>
    </location>
</feature>
<protein>
    <submittedName>
        <fullName evidence="2">STAS domain-containing protein</fullName>
    </submittedName>
</protein>
<dbReference type="Pfam" id="PF01740">
    <property type="entry name" value="STAS"/>
    <property type="match status" value="1"/>
</dbReference>
<dbReference type="InterPro" id="IPR002645">
    <property type="entry name" value="STAS_dom"/>
</dbReference>
<dbReference type="OrthoDB" id="4206535at2"/>
<dbReference type="PANTHER" id="PTHR33495:SF2">
    <property type="entry name" value="ANTI-SIGMA FACTOR ANTAGONIST TM_1081-RELATED"/>
    <property type="match status" value="1"/>
</dbReference>
<comment type="caution">
    <text evidence="2">The sequence shown here is derived from an EMBL/GenBank/DDBJ whole genome shotgun (WGS) entry which is preliminary data.</text>
</comment>
<dbReference type="Gene3D" id="3.30.750.24">
    <property type="entry name" value="STAS domain"/>
    <property type="match status" value="1"/>
</dbReference>